<dbReference type="PANTHER" id="PTHR46659">
    <property type="entry name" value="SERINE/THREONINE/TYROSINE-INTERACTING-LIKE PROTEIN 1"/>
    <property type="match status" value="1"/>
</dbReference>
<dbReference type="InterPro" id="IPR029021">
    <property type="entry name" value="Prot-tyrosine_phosphatase-like"/>
</dbReference>
<feature type="domain" description="Dual specificity phosphatase catalytic" evidence="1">
    <location>
        <begin position="36"/>
        <end position="103"/>
    </location>
</feature>
<evidence type="ECO:0000313" key="3">
    <source>
        <dbReference type="Proteomes" id="UP001626550"/>
    </source>
</evidence>
<dbReference type="Gene3D" id="3.90.190.10">
    <property type="entry name" value="Protein tyrosine phosphatase superfamily"/>
    <property type="match status" value="1"/>
</dbReference>
<organism evidence="2 3">
    <name type="scientific">Cichlidogyrus casuarinus</name>
    <dbReference type="NCBI Taxonomy" id="1844966"/>
    <lineage>
        <taxon>Eukaryota</taxon>
        <taxon>Metazoa</taxon>
        <taxon>Spiralia</taxon>
        <taxon>Lophotrochozoa</taxon>
        <taxon>Platyhelminthes</taxon>
        <taxon>Monogenea</taxon>
        <taxon>Monopisthocotylea</taxon>
        <taxon>Dactylogyridea</taxon>
        <taxon>Ancyrocephalidae</taxon>
        <taxon>Cichlidogyrus</taxon>
    </lineage>
</organism>
<name>A0ABD2QC77_9PLAT</name>
<dbReference type="PANTHER" id="PTHR46659:SF1">
    <property type="entry name" value="SERINE_THREONINE_TYROSINE-INTERACTING-LIKE PROTEIN 1"/>
    <property type="match status" value="1"/>
</dbReference>
<dbReference type="Pfam" id="PF00782">
    <property type="entry name" value="DSPc"/>
    <property type="match status" value="1"/>
</dbReference>
<protein>
    <recommendedName>
        <fullName evidence="1">Dual specificity phosphatase catalytic domain-containing protein</fullName>
    </recommendedName>
</protein>
<dbReference type="InterPro" id="IPR000340">
    <property type="entry name" value="Dual-sp_phosphatase_cat-dom"/>
</dbReference>
<reference evidence="2 3" key="1">
    <citation type="submission" date="2024-11" db="EMBL/GenBank/DDBJ databases">
        <title>Adaptive evolution of stress response genes in parasites aligns with host niche diversity.</title>
        <authorList>
            <person name="Hahn C."/>
            <person name="Resl P."/>
        </authorList>
    </citation>
    <scope>NUCLEOTIDE SEQUENCE [LARGE SCALE GENOMIC DNA]</scope>
    <source>
        <strain evidence="2">EGGRZ-B1_66</strain>
        <tissue evidence="2">Body</tissue>
    </source>
</reference>
<evidence type="ECO:0000259" key="1">
    <source>
        <dbReference type="Pfam" id="PF00782"/>
    </source>
</evidence>
<sequence>MTLEIDFYDYMDCQELYNILNSFDKRPLICDRNYLTILENAVDAGYKVLIASPMGYSRNNAVAIAYLIKHESMTLRQAWSELCKVNCRTRLNWSFLDQLKRLEAKCLGTGQESIDEEEEMYYHS</sequence>
<dbReference type="EMBL" id="JBJKFK010000449">
    <property type="protein sequence ID" value="KAL3316993.1"/>
    <property type="molecule type" value="Genomic_DNA"/>
</dbReference>
<dbReference type="InterPro" id="IPR053272">
    <property type="entry name" value="STY_interacting-like"/>
</dbReference>
<dbReference type="AlphaFoldDB" id="A0ABD2QC77"/>
<keyword evidence="3" id="KW-1185">Reference proteome</keyword>
<gene>
    <name evidence="2" type="ORF">Ciccas_004350</name>
</gene>
<dbReference type="SUPFAM" id="SSF52799">
    <property type="entry name" value="(Phosphotyrosine protein) phosphatases II"/>
    <property type="match status" value="1"/>
</dbReference>
<dbReference type="Proteomes" id="UP001626550">
    <property type="component" value="Unassembled WGS sequence"/>
</dbReference>
<comment type="caution">
    <text evidence="2">The sequence shown here is derived from an EMBL/GenBank/DDBJ whole genome shotgun (WGS) entry which is preliminary data.</text>
</comment>
<accession>A0ABD2QC77</accession>
<evidence type="ECO:0000313" key="2">
    <source>
        <dbReference type="EMBL" id="KAL3316993.1"/>
    </source>
</evidence>
<proteinExistence type="predicted"/>